<evidence type="ECO:0000313" key="2">
    <source>
        <dbReference type="Proteomes" id="UP000198688"/>
    </source>
</evidence>
<reference evidence="1 2" key="1">
    <citation type="submission" date="2016-10" db="EMBL/GenBank/DDBJ databases">
        <authorList>
            <person name="de Groot N.N."/>
        </authorList>
    </citation>
    <scope>NUCLEOTIDE SEQUENCE [LARGE SCALE GENOMIC DNA]</scope>
    <source>
        <strain evidence="1 2">DSM 43941</strain>
    </source>
</reference>
<evidence type="ECO:0000313" key="1">
    <source>
        <dbReference type="EMBL" id="SDT74293.1"/>
    </source>
</evidence>
<dbReference type="STRING" id="113562.SAMN04489716_6936"/>
<gene>
    <name evidence="1" type="ORF">SAMN04489716_6936</name>
</gene>
<dbReference type="RefSeq" id="WP_092550761.1">
    <property type="nucleotide sequence ID" value="NZ_BOMJ01000003.1"/>
</dbReference>
<protein>
    <recommendedName>
        <fullName evidence="3">20S proteasome, alpha and beta subunits</fullName>
    </recommendedName>
</protein>
<sequence length="189" mass="19776">MTTVVGLAGPAGVWMAADSRTNVYDRPVGGAVKILRMPLDGDQVVLVGFSGNAGMPGLARRVWREDLRLPTRGDGLQQWCDEIASLFTEPMVAAGMSDAGLLDGNFLLGVPGAGDLPSTLWTIGHHMAIRHHDDRGAVGSGEGPAIGALDALLALGTEPSAAVHQACMIAISRDRWSGRPVQQEFTPAA</sequence>
<proteinExistence type="predicted"/>
<dbReference type="OrthoDB" id="9786336at2"/>
<name>A0A1H2CUY9_9ACTN</name>
<evidence type="ECO:0008006" key="3">
    <source>
        <dbReference type="Google" id="ProtNLM"/>
    </source>
</evidence>
<dbReference type="InterPro" id="IPR029055">
    <property type="entry name" value="Ntn_hydrolases_N"/>
</dbReference>
<dbReference type="AlphaFoldDB" id="A0A1H2CUY9"/>
<dbReference type="Gene3D" id="3.60.20.10">
    <property type="entry name" value="Glutamine Phosphoribosylpyrophosphate, subunit 1, domain 1"/>
    <property type="match status" value="1"/>
</dbReference>
<keyword evidence="2" id="KW-1185">Reference proteome</keyword>
<organism evidence="1 2">
    <name type="scientific">Actinoplanes derwentensis</name>
    <dbReference type="NCBI Taxonomy" id="113562"/>
    <lineage>
        <taxon>Bacteria</taxon>
        <taxon>Bacillati</taxon>
        <taxon>Actinomycetota</taxon>
        <taxon>Actinomycetes</taxon>
        <taxon>Micromonosporales</taxon>
        <taxon>Micromonosporaceae</taxon>
        <taxon>Actinoplanes</taxon>
    </lineage>
</organism>
<dbReference type="SUPFAM" id="SSF56235">
    <property type="entry name" value="N-terminal nucleophile aminohydrolases (Ntn hydrolases)"/>
    <property type="match status" value="1"/>
</dbReference>
<dbReference type="EMBL" id="LT629758">
    <property type="protein sequence ID" value="SDT74293.1"/>
    <property type="molecule type" value="Genomic_DNA"/>
</dbReference>
<dbReference type="Proteomes" id="UP000198688">
    <property type="component" value="Chromosome I"/>
</dbReference>
<accession>A0A1H2CUY9</accession>